<protein>
    <submittedName>
        <fullName evidence="8">PLDc N-terminal domain-containing protein</fullName>
    </submittedName>
</protein>
<reference evidence="8" key="1">
    <citation type="journal article" date="2021" name="mSystems">
        <title>Bacteria and Archaea Synergistically Convert Glycine Betaine to Biogenic Methane in the Formosa Cold Seep of the South China Sea.</title>
        <authorList>
            <person name="Li L."/>
            <person name="Zhang W."/>
            <person name="Zhang S."/>
            <person name="Song L."/>
            <person name="Sun Q."/>
            <person name="Zhang H."/>
            <person name="Xiang H."/>
            <person name="Dong X."/>
        </authorList>
    </citation>
    <scope>NUCLEOTIDE SEQUENCE</scope>
    <source>
        <strain evidence="8">LLY</strain>
    </source>
</reference>
<dbReference type="Pfam" id="PF13396">
    <property type="entry name" value="PLDc_N"/>
    <property type="match status" value="1"/>
</dbReference>
<sequence>MSKIKSKWTIVRLMVFFAILVFTYHIGQLLWGIIAIAIVFWIFMLCDCLQRNINDFPSKGDNDKLIWSLVLIFLNFIGAVLYYYLVRSHVRDEGQVC</sequence>
<name>A0A9E4ZGJ8_9EURY</name>
<keyword evidence="2" id="KW-1003">Cell membrane</keyword>
<evidence type="ECO:0000313" key="9">
    <source>
        <dbReference type="Proteomes" id="UP001056766"/>
    </source>
</evidence>
<evidence type="ECO:0000256" key="4">
    <source>
        <dbReference type="ARBA" id="ARBA00022989"/>
    </source>
</evidence>
<keyword evidence="5 6" id="KW-0472">Membrane</keyword>
<evidence type="ECO:0000313" key="8">
    <source>
        <dbReference type="EMBL" id="MCM1987681.1"/>
    </source>
</evidence>
<dbReference type="Proteomes" id="UP001056766">
    <property type="component" value="Unassembled WGS sequence"/>
</dbReference>
<keyword evidence="9" id="KW-1185">Reference proteome</keyword>
<comment type="subcellular location">
    <subcellularLocation>
        <location evidence="1">Cell membrane</location>
        <topology evidence="1">Multi-pass membrane protein</topology>
    </subcellularLocation>
</comment>
<evidence type="ECO:0000256" key="5">
    <source>
        <dbReference type="ARBA" id="ARBA00023136"/>
    </source>
</evidence>
<evidence type="ECO:0000259" key="7">
    <source>
        <dbReference type="Pfam" id="PF13396"/>
    </source>
</evidence>
<comment type="caution">
    <text evidence="8">The sequence shown here is derived from an EMBL/GenBank/DDBJ whole genome shotgun (WGS) entry which is preliminary data.</text>
</comment>
<evidence type="ECO:0000256" key="6">
    <source>
        <dbReference type="SAM" id="Phobius"/>
    </source>
</evidence>
<feature type="transmembrane region" description="Helical" evidence="6">
    <location>
        <begin position="12"/>
        <end position="45"/>
    </location>
</feature>
<feature type="transmembrane region" description="Helical" evidence="6">
    <location>
        <begin position="65"/>
        <end position="85"/>
    </location>
</feature>
<proteinExistence type="predicted"/>
<dbReference type="AlphaFoldDB" id="A0A9E4ZGJ8"/>
<dbReference type="EMBL" id="JAGSOI010000064">
    <property type="protein sequence ID" value="MCM1987681.1"/>
    <property type="molecule type" value="Genomic_DNA"/>
</dbReference>
<reference evidence="8" key="2">
    <citation type="submission" date="2021-04" db="EMBL/GenBank/DDBJ databases">
        <authorList>
            <person name="Dong X."/>
        </authorList>
    </citation>
    <scope>NUCLEOTIDE SEQUENCE</scope>
    <source>
        <strain evidence="8">LLY</strain>
    </source>
</reference>
<dbReference type="GO" id="GO:0005886">
    <property type="term" value="C:plasma membrane"/>
    <property type="evidence" value="ECO:0007669"/>
    <property type="project" value="UniProtKB-SubCell"/>
</dbReference>
<dbReference type="RefSeq" id="WP_250869024.1">
    <property type="nucleotide sequence ID" value="NZ_JAGSOI010000064.1"/>
</dbReference>
<feature type="domain" description="Cardiolipin synthase N-terminal" evidence="7">
    <location>
        <begin position="39"/>
        <end position="84"/>
    </location>
</feature>
<gene>
    <name evidence="8" type="ORF">KDK67_11935</name>
</gene>
<evidence type="ECO:0000256" key="1">
    <source>
        <dbReference type="ARBA" id="ARBA00004651"/>
    </source>
</evidence>
<evidence type="ECO:0000256" key="3">
    <source>
        <dbReference type="ARBA" id="ARBA00022692"/>
    </source>
</evidence>
<keyword evidence="3 6" id="KW-0812">Transmembrane</keyword>
<keyword evidence="4 6" id="KW-1133">Transmembrane helix</keyword>
<dbReference type="InterPro" id="IPR027379">
    <property type="entry name" value="CLS_N"/>
</dbReference>
<evidence type="ECO:0000256" key="2">
    <source>
        <dbReference type="ARBA" id="ARBA00022475"/>
    </source>
</evidence>
<accession>A0A9E4ZGJ8</accession>
<organism evidence="8 9">
    <name type="scientific">Methanococcoides seepicolus</name>
    <dbReference type="NCBI Taxonomy" id="2828780"/>
    <lineage>
        <taxon>Archaea</taxon>
        <taxon>Methanobacteriati</taxon>
        <taxon>Methanobacteriota</taxon>
        <taxon>Stenosarchaea group</taxon>
        <taxon>Methanomicrobia</taxon>
        <taxon>Methanosarcinales</taxon>
        <taxon>Methanosarcinaceae</taxon>
        <taxon>Methanococcoides</taxon>
    </lineage>
</organism>